<comment type="caution">
    <text evidence="2">The sequence shown here is derived from an EMBL/GenBank/DDBJ whole genome shotgun (WGS) entry which is preliminary data.</text>
</comment>
<keyword evidence="3" id="KW-1185">Reference proteome</keyword>
<keyword evidence="1" id="KW-0812">Transmembrane</keyword>
<name>A0AAD1XYC2_EUPCR</name>
<dbReference type="AlphaFoldDB" id="A0AAD1XYC2"/>
<dbReference type="EMBL" id="CAMPGE010023774">
    <property type="protein sequence ID" value="CAI2381671.1"/>
    <property type="molecule type" value="Genomic_DNA"/>
</dbReference>
<evidence type="ECO:0000256" key="1">
    <source>
        <dbReference type="SAM" id="Phobius"/>
    </source>
</evidence>
<dbReference type="Proteomes" id="UP001295684">
    <property type="component" value="Unassembled WGS sequence"/>
</dbReference>
<protein>
    <submittedName>
        <fullName evidence="2">Uncharacterized protein</fullName>
    </submittedName>
</protein>
<accession>A0AAD1XYC2</accession>
<keyword evidence="1" id="KW-0472">Membrane</keyword>
<evidence type="ECO:0000313" key="2">
    <source>
        <dbReference type="EMBL" id="CAI2381671.1"/>
    </source>
</evidence>
<proteinExistence type="predicted"/>
<reference evidence="2" key="1">
    <citation type="submission" date="2023-07" db="EMBL/GenBank/DDBJ databases">
        <authorList>
            <consortium name="AG Swart"/>
            <person name="Singh M."/>
            <person name="Singh A."/>
            <person name="Seah K."/>
            <person name="Emmerich C."/>
        </authorList>
    </citation>
    <scope>NUCLEOTIDE SEQUENCE</scope>
    <source>
        <strain evidence="2">DP1</strain>
    </source>
</reference>
<sequence length="178" mass="21104">MGTYLTRSRAWVYIAFYDEYAGKHMNISAGLSLVFLIPMYWYGIHCNRVKELNLNMYYYAWRNIDKRNRLVHNMIMEHFEVHTEKLQDVFLDIKKDGTKALANLPQPKEQDHGPLTVNERAMIDEISGLTDYVEQIISANDFPEHIQDKMRSEVTYYTPDADKEKVRFQLSKKFKNAR</sequence>
<keyword evidence="1" id="KW-1133">Transmembrane helix</keyword>
<feature type="transmembrane region" description="Helical" evidence="1">
    <location>
        <begin position="25"/>
        <end position="44"/>
    </location>
</feature>
<gene>
    <name evidence="2" type="ORF">ECRASSUSDP1_LOCUS23129</name>
</gene>
<evidence type="ECO:0000313" key="3">
    <source>
        <dbReference type="Proteomes" id="UP001295684"/>
    </source>
</evidence>
<organism evidence="2 3">
    <name type="scientific">Euplotes crassus</name>
    <dbReference type="NCBI Taxonomy" id="5936"/>
    <lineage>
        <taxon>Eukaryota</taxon>
        <taxon>Sar</taxon>
        <taxon>Alveolata</taxon>
        <taxon>Ciliophora</taxon>
        <taxon>Intramacronucleata</taxon>
        <taxon>Spirotrichea</taxon>
        <taxon>Hypotrichia</taxon>
        <taxon>Euplotida</taxon>
        <taxon>Euplotidae</taxon>
        <taxon>Moneuplotes</taxon>
    </lineage>
</organism>